<dbReference type="EMBL" id="CYKH01000204">
    <property type="protein sequence ID" value="CUE86367.1"/>
    <property type="molecule type" value="Genomic_DNA"/>
</dbReference>
<gene>
    <name evidence="2" type="ORF">BSAL_03800</name>
</gene>
<accession>A0A0S4ISF8</accession>
<dbReference type="VEuPathDB" id="TriTrypDB:BSAL_03800"/>
<proteinExistence type="predicted"/>
<dbReference type="CDD" id="cd23802">
    <property type="entry name" value="UBCc_UBE2Q"/>
    <property type="match status" value="1"/>
</dbReference>
<dbReference type="PROSITE" id="PS50127">
    <property type="entry name" value="UBC_2"/>
    <property type="match status" value="1"/>
</dbReference>
<dbReference type="Proteomes" id="UP000051952">
    <property type="component" value="Unassembled WGS sequence"/>
</dbReference>
<keyword evidence="3" id="KW-1185">Reference proteome</keyword>
<name>A0A0S4ISF8_BODSA</name>
<dbReference type="AlphaFoldDB" id="A0A0S4ISF8"/>
<dbReference type="InterPro" id="IPR000608">
    <property type="entry name" value="UBC"/>
</dbReference>
<dbReference type="InterPro" id="IPR050113">
    <property type="entry name" value="Ub_conjugating_enzyme"/>
</dbReference>
<dbReference type="SMART" id="SM00212">
    <property type="entry name" value="UBCc"/>
    <property type="match status" value="1"/>
</dbReference>
<dbReference type="Gene3D" id="3.10.110.10">
    <property type="entry name" value="Ubiquitin Conjugating Enzyme"/>
    <property type="match status" value="1"/>
</dbReference>
<evidence type="ECO:0000259" key="1">
    <source>
        <dbReference type="PROSITE" id="PS50127"/>
    </source>
</evidence>
<reference evidence="3" key="1">
    <citation type="submission" date="2015-09" db="EMBL/GenBank/DDBJ databases">
        <authorList>
            <consortium name="Pathogen Informatics"/>
        </authorList>
    </citation>
    <scope>NUCLEOTIDE SEQUENCE [LARGE SCALE GENOMIC DNA]</scope>
    <source>
        <strain evidence="3">Lake Konstanz</strain>
    </source>
</reference>
<feature type="domain" description="UBC core" evidence="1">
    <location>
        <begin position="133"/>
        <end position="296"/>
    </location>
</feature>
<organism evidence="2 3">
    <name type="scientific">Bodo saltans</name>
    <name type="common">Flagellated protozoan</name>
    <dbReference type="NCBI Taxonomy" id="75058"/>
    <lineage>
        <taxon>Eukaryota</taxon>
        <taxon>Discoba</taxon>
        <taxon>Euglenozoa</taxon>
        <taxon>Kinetoplastea</taxon>
        <taxon>Metakinetoplastina</taxon>
        <taxon>Eubodonida</taxon>
        <taxon>Bodonidae</taxon>
        <taxon>Bodo</taxon>
    </lineage>
</organism>
<dbReference type="SUPFAM" id="SSF54495">
    <property type="entry name" value="UBC-like"/>
    <property type="match status" value="1"/>
</dbReference>
<dbReference type="InterPro" id="IPR016135">
    <property type="entry name" value="UBQ-conjugating_enzyme/RWD"/>
</dbReference>
<evidence type="ECO:0000313" key="3">
    <source>
        <dbReference type="Proteomes" id="UP000051952"/>
    </source>
</evidence>
<sequence length="296" mass="32836">MASEIVEAWLSDGERNFAGLFADDDLKPPRPGWVTVTPDGEHAIHLNASPPFDIEFPPSLWLLDQVRGIPANSLGERLDQIGSALTKGDEGDTCDYDDEVEYHDDAASRAQCVVQQQMRDAASAFDISSLAGAAVERILRDLVTLRDVAHDGWSAAPLGRNLSLWHVEFFGFEEGTPLRRDFEALRASGGPQSIILAMKFPTEYPFRPPFIRIVKPRFAFRTGRVTVGGSICTQLLTDEGWNPTFDVESLLVSIRAQITDPEANARIDLSNHTEYTEEEAIAAFIRVAAQHKREGW</sequence>
<evidence type="ECO:0000313" key="2">
    <source>
        <dbReference type="EMBL" id="CUE86367.1"/>
    </source>
</evidence>
<dbReference type="OMA" id="WINWSAD"/>
<dbReference type="Pfam" id="PF00179">
    <property type="entry name" value="UQ_con"/>
    <property type="match status" value="1"/>
</dbReference>
<protein>
    <submittedName>
        <fullName evidence="2">Ubiquitin conjugating protein, putative</fullName>
    </submittedName>
</protein>
<dbReference type="OrthoDB" id="109543at2759"/>
<dbReference type="PANTHER" id="PTHR24067">
    <property type="entry name" value="UBIQUITIN-CONJUGATING ENZYME E2"/>
    <property type="match status" value="1"/>
</dbReference>